<name>M4BJT6_HYAAE</name>
<organism evidence="2 3">
    <name type="scientific">Hyaloperonospora arabidopsidis (strain Emoy2)</name>
    <name type="common">Downy mildew agent</name>
    <name type="synonym">Peronospora arabidopsidis</name>
    <dbReference type="NCBI Taxonomy" id="559515"/>
    <lineage>
        <taxon>Eukaryota</taxon>
        <taxon>Sar</taxon>
        <taxon>Stramenopiles</taxon>
        <taxon>Oomycota</taxon>
        <taxon>Peronosporomycetes</taxon>
        <taxon>Peronosporales</taxon>
        <taxon>Peronosporaceae</taxon>
        <taxon>Hyaloperonospora</taxon>
    </lineage>
</organism>
<feature type="compositionally biased region" description="Basic residues" evidence="1">
    <location>
        <begin position="1"/>
        <end position="18"/>
    </location>
</feature>
<evidence type="ECO:0000256" key="1">
    <source>
        <dbReference type="SAM" id="MobiDB-lite"/>
    </source>
</evidence>
<dbReference type="Proteomes" id="UP000011713">
    <property type="component" value="Unassembled WGS sequence"/>
</dbReference>
<dbReference type="OMA" id="WMYEADV"/>
<dbReference type="EMBL" id="JH598330">
    <property type="status" value="NOT_ANNOTATED_CDS"/>
    <property type="molecule type" value="Genomic_DNA"/>
</dbReference>
<dbReference type="AlphaFoldDB" id="M4BJT6"/>
<dbReference type="eggNOG" id="ENOG502S5X9">
    <property type="taxonomic scope" value="Eukaryota"/>
</dbReference>
<feature type="region of interest" description="Disordered" evidence="1">
    <location>
        <begin position="1"/>
        <end position="66"/>
    </location>
</feature>
<dbReference type="EnsemblProtists" id="HpaT806667">
    <property type="protein sequence ID" value="HpaP806667"/>
    <property type="gene ID" value="HpaG806667"/>
</dbReference>
<dbReference type="InParanoid" id="M4BJT6"/>
<sequence length="188" mass="21222">MTVSKPSKKQRGKLKPPKTKKEPAKTHVKFDENGEKIVPKKRARVITKKEAGETNEGGGKSDRSPDAIQQAKYYLEQWQKRDELKSNDELPWKFKTLYPSPCLLLCCSIWTESKALHARFAALTVCGRWTASDNLVQRVADKAQSVIDIGVPSKDEENAAAGEQEKMLSIKLARRRYKRALQVAELLA</sequence>
<reference evidence="2" key="2">
    <citation type="submission" date="2015-06" db="UniProtKB">
        <authorList>
            <consortium name="EnsemblProtists"/>
        </authorList>
    </citation>
    <scope>IDENTIFICATION</scope>
    <source>
        <strain evidence="2">Emoy2</strain>
    </source>
</reference>
<reference evidence="3" key="1">
    <citation type="journal article" date="2010" name="Science">
        <title>Signatures of adaptation to obligate biotrophy in the Hyaloperonospora arabidopsidis genome.</title>
        <authorList>
            <person name="Baxter L."/>
            <person name="Tripathy S."/>
            <person name="Ishaque N."/>
            <person name="Boot N."/>
            <person name="Cabral A."/>
            <person name="Kemen E."/>
            <person name="Thines M."/>
            <person name="Ah-Fong A."/>
            <person name="Anderson R."/>
            <person name="Badejoko W."/>
            <person name="Bittner-Eddy P."/>
            <person name="Boore J.L."/>
            <person name="Chibucos M.C."/>
            <person name="Coates M."/>
            <person name="Dehal P."/>
            <person name="Delehaunty K."/>
            <person name="Dong S."/>
            <person name="Downton P."/>
            <person name="Dumas B."/>
            <person name="Fabro G."/>
            <person name="Fronick C."/>
            <person name="Fuerstenberg S.I."/>
            <person name="Fulton L."/>
            <person name="Gaulin E."/>
            <person name="Govers F."/>
            <person name="Hughes L."/>
            <person name="Humphray S."/>
            <person name="Jiang R.H."/>
            <person name="Judelson H."/>
            <person name="Kamoun S."/>
            <person name="Kyung K."/>
            <person name="Meijer H."/>
            <person name="Minx P."/>
            <person name="Morris P."/>
            <person name="Nelson J."/>
            <person name="Phuntumart V."/>
            <person name="Qutob D."/>
            <person name="Rehmany A."/>
            <person name="Rougon-Cardoso A."/>
            <person name="Ryden P."/>
            <person name="Torto-Alalibo T."/>
            <person name="Studholme D."/>
            <person name="Wang Y."/>
            <person name="Win J."/>
            <person name="Wood J."/>
            <person name="Clifton S.W."/>
            <person name="Rogers J."/>
            <person name="Van den Ackerveken G."/>
            <person name="Jones J.D."/>
            <person name="McDowell J.M."/>
            <person name="Beynon J."/>
            <person name="Tyler B.M."/>
        </authorList>
    </citation>
    <scope>NUCLEOTIDE SEQUENCE [LARGE SCALE GENOMIC DNA]</scope>
    <source>
        <strain evidence="3">Emoy2</strain>
    </source>
</reference>
<dbReference type="HOGENOM" id="CLU_1470998_0_0_1"/>
<accession>M4BJT6</accession>
<dbReference type="STRING" id="559515.M4BJT6"/>
<evidence type="ECO:0000313" key="3">
    <source>
        <dbReference type="Proteomes" id="UP000011713"/>
    </source>
</evidence>
<dbReference type="VEuPathDB" id="FungiDB:HpaG806667"/>
<proteinExistence type="predicted"/>
<evidence type="ECO:0000313" key="2">
    <source>
        <dbReference type="EnsemblProtists" id="HpaP806667"/>
    </source>
</evidence>
<protein>
    <submittedName>
        <fullName evidence="2">Uncharacterized protein</fullName>
    </submittedName>
</protein>
<feature type="compositionally biased region" description="Basic and acidic residues" evidence="1">
    <location>
        <begin position="19"/>
        <end position="38"/>
    </location>
</feature>
<keyword evidence="3" id="KW-1185">Reference proteome</keyword>